<protein>
    <recommendedName>
        <fullName evidence="1">Aminoglycoside phosphotransferase domain-containing protein</fullName>
    </recommendedName>
</protein>
<proteinExistence type="predicted"/>
<evidence type="ECO:0000313" key="2">
    <source>
        <dbReference type="EMBL" id="TQR13789.1"/>
    </source>
</evidence>
<dbReference type="InterPro" id="IPR002575">
    <property type="entry name" value="Aminoglycoside_PTrfase"/>
</dbReference>
<dbReference type="Gene3D" id="3.90.1200.10">
    <property type="match status" value="1"/>
</dbReference>
<comment type="caution">
    <text evidence="2">The sequence shown here is derived from an EMBL/GenBank/DDBJ whole genome shotgun (WGS) entry which is preliminary data.</text>
</comment>
<dbReference type="AlphaFoldDB" id="A0A544T8K9"/>
<dbReference type="Pfam" id="PF01636">
    <property type="entry name" value="APH"/>
    <property type="match status" value="1"/>
</dbReference>
<feature type="domain" description="Aminoglycoside phosphotransferase" evidence="1">
    <location>
        <begin position="36"/>
        <end position="215"/>
    </location>
</feature>
<reference evidence="2 3" key="1">
    <citation type="submission" date="2019-05" db="EMBL/GenBank/DDBJ databases">
        <title>Psychrobacillus vulpis sp. nov., a new species isolated from feces of a red fox that inhabits in The Tablas de Daimiel Natural Park, Albacete, Spain.</title>
        <authorList>
            <person name="Rodriguez M."/>
            <person name="Reina J.C."/>
            <person name="Bejar V."/>
            <person name="Llamas I."/>
        </authorList>
    </citation>
    <scope>NUCLEOTIDE SEQUENCE [LARGE SCALE GENOMIC DNA]</scope>
    <source>
        <strain evidence="2 3">NEAU-3TGS17</strain>
    </source>
</reference>
<name>A0A544T8K9_9BACI</name>
<dbReference type="RefSeq" id="WP_142538621.1">
    <property type="nucleotide sequence ID" value="NZ_BMIE01000005.1"/>
</dbReference>
<dbReference type="EMBL" id="VDGH01000005">
    <property type="protein sequence ID" value="TQR13789.1"/>
    <property type="molecule type" value="Genomic_DNA"/>
</dbReference>
<gene>
    <name evidence="2" type="ORF">FG382_09240</name>
</gene>
<organism evidence="2 3">
    <name type="scientific">Psychrobacillus lasiicapitis</name>
    <dbReference type="NCBI Taxonomy" id="1636719"/>
    <lineage>
        <taxon>Bacteria</taxon>
        <taxon>Bacillati</taxon>
        <taxon>Bacillota</taxon>
        <taxon>Bacilli</taxon>
        <taxon>Bacillales</taxon>
        <taxon>Bacillaceae</taxon>
        <taxon>Psychrobacillus</taxon>
    </lineage>
</organism>
<evidence type="ECO:0000259" key="1">
    <source>
        <dbReference type="Pfam" id="PF01636"/>
    </source>
</evidence>
<accession>A0A544T8K9</accession>
<dbReference type="Proteomes" id="UP000317316">
    <property type="component" value="Unassembled WGS sequence"/>
</dbReference>
<evidence type="ECO:0000313" key="3">
    <source>
        <dbReference type="Proteomes" id="UP000317316"/>
    </source>
</evidence>
<sequence length="305" mass="36175">MRTDLLCTGISMPTISPSPPLLIVSYYIKQIKKNVWKWRNENGVFSVKKYPSEQQAEKIRFIHDKLQYIEDPFVLPVVESPQLDFIIQPWFQGTHTVNYSNEEDRKAVYSLLTRLHETNEIIDWEDSKVLYAFNLISKWQNRLLKMKEISFFVESFIGVNNTKILLMYGDMALKDMKAFDMKDRTLLHGDVVHHNFLSDGSAYKIIDFDLAVIGPKEMESILWMHRVLSEIDYDIHFLMSEFPMLETIVHQHKEAMMYPNELYREWLYAFALPVERKQKFIEQLVPYTNKALTEWPNLCYNLSKL</sequence>
<dbReference type="SUPFAM" id="SSF56112">
    <property type="entry name" value="Protein kinase-like (PK-like)"/>
    <property type="match status" value="1"/>
</dbReference>
<dbReference type="InterPro" id="IPR011009">
    <property type="entry name" value="Kinase-like_dom_sf"/>
</dbReference>
<keyword evidence="3" id="KW-1185">Reference proteome</keyword>
<dbReference type="OrthoDB" id="2373610at2"/>